<reference evidence="3" key="1">
    <citation type="journal article" date="2019" name="Curr. Biol.">
        <title>Genome Sequence of Striga asiatica Provides Insight into the Evolution of Plant Parasitism.</title>
        <authorList>
            <person name="Yoshida S."/>
            <person name="Kim S."/>
            <person name="Wafula E.K."/>
            <person name="Tanskanen J."/>
            <person name="Kim Y.M."/>
            <person name="Honaas L."/>
            <person name="Yang Z."/>
            <person name="Spallek T."/>
            <person name="Conn C.E."/>
            <person name="Ichihashi Y."/>
            <person name="Cheong K."/>
            <person name="Cui S."/>
            <person name="Der J.P."/>
            <person name="Gundlach H."/>
            <person name="Jiao Y."/>
            <person name="Hori C."/>
            <person name="Ishida J.K."/>
            <person name="Kasahara H."/>
            <person name="Kiba T."/>
            <person name="Kim M.S."/>
            <person name="Koo N."/>
            <person name="Laohavisit A."/>
            <person name="Lee Y.H."/>
            <person name="Lumba S."/>
            <person name="McCourt P."/>
            <person name="Mortimer J.C."/>
            <person name="Mutuku J.M."/>
            <person name="Nomura T."/>
            <person name="Sasaki-Sekimoto Y."/>
            <person name="Seto Y."/>
            <person name="Wang Y."/>
            <person name="Wakatake T."/>
            <person name="Sakakibara H."/>
            <person name="Demura T."/>
            <person name="Yamaguchi S."/>
            <person name="Yoneyama K."/>
            <person name="Manabe R.I."/>
            <person name="Nelson D.C."/>
            <person name="Schulman A.H."/>
            <person name="Timko M.P."/>
            <person name="dePamphilis C.W."/>
            <person name="Choi D."/>
            <person name="Shirasu K."/>
        </authorList>
    </citation>
    <scope>NUCLEOTIDE SEQUENCE [LARGE SCALE GENOMIC DNA]</scope>
    <source>
        <strain evidence="3">cv. UVA1</strain>
    </source>
</reference>
<evidence type="ECO:0000256" key="1">
    <source>
        <dbReference type="SAM" id="MobiDB-lite"/>
    </source>
</evidence>
<dbReference type="EMBL" id="BKCP01004772">
    <property type="protein sequence ID" value="GER33681.1"/>
    <property type="molecule type" value="Genomic_DNA"/>
</dbReference>
<evidence type="ECO:0000313" key="3">
    <source>
        <dbReference type="Proteomes" id="UP000325081"/>
    </source>
</evidence>
<accession>A0A5A7PM47</accession>
<feature type="compositionally biased region" description="Pro residues" evidence="1">
    <location>
        <begin position="110"/>
        <end position="119"/>
    </location>
</feature>
<protein>
    <submittedName>
        <fullName evidence="2">Tetratricopeptide repeat protein</fullName>
    </submittedName>
</protein>
<sequence length="119" mass="13007">MSNLPFLANNQVDYSPKLPICLPFCKNLKISSGRWKNVESNNRPSMKRQCKPPVKMFVPAPLLSVDALAVSIMSLATKIHAKGFNWEMSLINDQGEVVPDQRDASAAHQYPPPSSAAGG</sequence>
<dbReference type="Proteomes" id="UP000325081">
    <property type="component" value="Unassembled WGS sequence"/>
</dbReference>
<feature type="region of interest" description="Disordered" evidence="1">
    <location>
        <begin position="97"/>
        <end position="119"/>
    </location>
</feature>
<keyword evidence="3" id="KW-1185">Reference proteome</keyword>
<gene>
    <name evidence="2" type="ORF">STAS_09833</name>
</gene>
<organism evidence="2 3">
    <name type="scientific">Striga asiatica</name>
    <name type="common">Asiatic witchweed</name>
    <name type="synonym">Buchnera asiatica</name>
    <dbReference type="NCBI Taxonomy" id="4170"/>
    <lineage>
        <taxon>Eukaryota</taxon>
        <taxon>Viridiplantae</taxon>
        <taxon>Streptophyta</taxon>
        <taxon>Embryophyta</taxon>
        <taxon>Tracheophyta</taxon>
        <taxon>Spermatophyta</taxon>
        <taxon>Magnoliopsida</taxon>
        <taxon>eudicotyledons</taxon>
        <taxon>Gunneridae</taxon>
        <taxon>Pentapetalae</taxon>
        <taxon>asterids</taxon>
        <taxon>lamiids</taxon>
        <taxon>Lamiales</taxon>
        <taxon>Orobanchaceae</taxon>
        <taxon>Buchnereae</taxon>
        <taxon>Striga</taxon>
    </lineage>
</organism>
<comment type="caution">
    <text evidence="2">The sequence shown here is derived from an EMBL/GenBank/DDBJ whole genome shotgun (WGS) entry which is preliminary data.</text>
</comment>
<proteinExistence type="predicted"/>
<dbReference type="AlphaFoldDB" id="A0A5A7PM47"/>
<name>A0A5A7PM47_STRAF</name>
<evidence type="ECO:0000313" key="2">
    <source>
        <dbReference type="EMBL" id="GER33681.1"/>
    </source>
</evidence>